<evidence type="ECO:0000256" key="1">
    <source>
        <dbReference type="ARBA" id="ARBA00004196"/>
    </source>
</evidence>
<dbReference type="PANTHER" id="PTHR42953">
    <property type="entry name" value="HIGH-AFFINITY ZINC UPTAKE SYSTEM PROTEIN ZNUA-RELATED"/>
    <property type="match status" value="1"/>
</dbReference>
<dbReference type="PANTHER" id="PTHR42953:SF1">
    <property type="entry name" value="METAL-BINDING PROTEIN HI_0362-RELATED"/>
    <property type="match status" value="1"/>
</dbReference>
<evidence type="ECO:0000256" key="3">
    <source>
        <dbReference type="ARBA" id="ARBA00022723"/>
    </source>
</evidence>
<protein>
    <submittedName>
        <fullName evidence="7">Zinc/manganese transport system substrate-binding protein</fullName>
    </submittedName>
</protein>
<dbReference type="SUPFAM" id="SSF53807">
    <property type="entry name" value="Helical backbone' metal receptor"/>
    <property type="match status" value="1"/>
</dbReference>
<name>A0A2P8GTB5_9MICO</name>
<dbReference type="InterPro" id="IPR006127">
    <property type="entry name" value="ZnuA-like"/>
</dbReference>
<comment type="subcellular location">
    <subcellularLocation>
        <location evidence="1">Cell envelope</location>
    </subcellularLocation>
</comment>
<dbReference type="GO" id="GO:0030001">
    <property type="term" value="P:metal ion transport"/>
    <property type="evidence" value="ECO:0007669"/>
    <property type="project" value="InterPro"/>
</dbReference>
<dbReference type="Pfam" id="PF01297">
    <property type="entry name" value="ZnuA"/>
    <property type="match status" value="1"/>
</dbReference>
<reference evidence="7 8" key="1">
    <citation type="submission" date="2018-03" db="EMBL/GenBank/DDBJ databases">
        <title>Genomic Encyclopedia of Archaeal and Bacterial Type Strains, Phase II (KMG-II): from individual species to whole genera.</title>
        <authorList>
            <person name="Goeker M."/>
        </authorList>
    </citation>
    <scope>NUCLEOTIDE SEQUENCE [LARGE SCALE GENOMIC DNA]</scope>
    <source>
        <strain evidence="7 8">DSM 21548</strain>
    </source>
</reference>
<dbReference type="GO" id="GO:0030313">
    <property type="term" value="C:cell envelope"/>
    <property type="evidence" value="ECO:0007669"/>
    <property type="project" value="UniProtKB-SubCell"/>
</dbReference>
<evidence type="ECO:0000256" key="5">
    <source>
        <dbReference type="SAM" id="MobiDB-lite"/>
    </source>
</evidence>
<gene>
    <name evidence="7" type="ORF">CLV49_0825</name>
</gene>
<keyword evidence="3" id="KW-0479">Metal-binding</keyword>
<dbReference type="GO" id="GO:0046872">
    <property type="term" value="F:metal ion binding"/>
    <property type="evidence" value="ECO:0007669"/>
    <property type="project" value="UniProtKB-KW"/>
</dbReference>
<dbReference type="Gene3D" id="3.40.50.1980">
    <property type="entry name" value="Nitrogenase molybdenum iron protein domain"/>
    <property type="match status" value="2"/>
</dbReference>
<accession>A0A2P8GTB5</accession>
<dbReference type="AlphaFoldDB" id="A0A2P8GTB5"/>
<keyword evidence="4 6" id="KW-0732">Signal</keyword>
<dbReference type="InterPro" id="IPR050492">
    <property type="entry name" value="Bact_metal-bind_prot9"/>
</dbReference>
<comment type="caution">
    <text evidence="7">The sequence shown here is derived from an EMBL/GenBank/DDBJ whole genome shotgun (WGS) entry which is preliminary data.</text>
</comment>
<dbReference type="Proteomes" id="UP000241203">
    <property type="component" value="Unassembled WGS sequence"/>
</dbReference>
<evidence type="ECO:0000256" key="4">
    <source>
        <dbReference type="ARBA" id="ARBA00022729"/>
    </source>
</evidence>
<evidence type="ECO:0000313" key="8">
    <source>
        <dbReference type="Proteomes" id="UP000241203"/>
    </source>
</evidence>
<proteinExistence type="predicted"/>
<evidence type="ECO:0000313" key="7">
    <source>
        <dbReference type="EMBL" id="PSL37218.1"/>
    </source>
</evidence>
<organism evidence="7 8">
    <name type="scientific">Labedella gwakjiensis</name>
    <dbReference type="NCBI Taxonomy" id="390269"/>
    <lineage>
        <taxon>Bacteria</taxon>
        <taxon>Bacillati</taxon>
        <taxon>Actinomycetota</taxon>
        <taxon>Actinomycetes</taxon>
        <taxon>Micrococcales</taxon>
        <taxon>Microbacteriaceae</taxon>
        <taxon>Labedella</taxon>
    </lineage>
</organism>
<keyword evidence="2" id="KW-0813">Transport</keyword>
<feature type="chain" id="PRO_5015132896" evidence="6">
    <location>
        <begin position="32"/>
        <end position="339"/>
    </location>
</feature>
<feature type="compositionally biased region" description="Basic and acidic residues" evidence="5">
    <location>
        <begin position="134"/>
        <end position="159"/>
    </location>
</feature>
<evidence type="ECO:0000256" key="6">
    <source>
        <dbReference type="SAM" id="SignalP"/>
    </source>
</evidence>
<feature type="region of interest" description="Disordered" evidence="5">
    <location>
        <begin position="128"/>
        <end position="159"/>
    </location>
</feature>
<evidence type="ECO:0000256" key="2">
    <source>
        <dbReference type="ARBA" id="ARBA00022448"/>
    </source>
</evidence>
<sequence length="339" mass="34760">MVMSRRLPALLLAVPAAALVLSGCASGGAGASGGSSDGSGLTIVASTNVYGDIAQTIGGDAVSVTSIIDSAAKDPHSYEATAQDQLTISTADVVIENGGGYDPFVDTLVDAAGSDDLVVLNASELSGLIPGEEGTGHAEDEHSDGEHSEETHAEEDHAEGDHDHIEGFNEHVWYSVTAMDALAHELAHELGELDPDNASTFEDNYESFAADLGDLTSAADAIAADHAGEGVAITEPVPLYLLESAGLVNETPAAFSEAIEEGTDVSPAVLADTLALFDDGSVSLLAYNEQTAGSETERVREAAEAAGVPVVDFTETLPDGESYIEWMTANLTAISDALA</sequence>
<dbReference type="EMBL" id="PYAU01000001">
    <property type="protein sequence ID" value="PSL37218.1"/>
    <property type="molecule type" value="Genomic_DNA"/>
</dbReference>
<dbReference type="PROSITE" id="PS51257">
    <property type="entry name" value="PROKAR_LIPOPROTEIN"/>
    <property type="match status" value="1"/>
</dbReference>
<feature type="signal peptide" evidence="6">
    <location>
        <begin position="1"/>
        <end position="31"/>
    </location>
</feature>